<dbReference type="EMBL" id="QGNW01000110">
    <property type="protein sequence ID" value="RVW96060.1"/>
    <property type="molecule type" value="Genomic_DNA"/>
</dbReference>
<dbReference type="Proteomes" id="UP000288805">
    <property type="component" value="Unassembled WGS sequence"/>
</dbReference>
<protein>
    <recommendedName>
        <fullName evidence="3">Reverse transcriptase zinc-binding domain-containing protein</fullName>
    </recommendedName>
</protein>
<reference evidence="1 2" key="1">
    <citation type="journal article" date="2018" name="PLoS Genet.">
        <title>Population sequencing reveals clonal diversity and ancestral inbreeding in the grapevine cultivar Chardonnay.</title>
        <authorList>
            <person name="Roach M.J."/>
            <person name="Johnson D.L."/>
            <person name="Bohlmann J."/>
            <person name="van Vuuren H.J."/>
            <person name="Jones S.J."/>
            <person name="Pretorius I.S."/>
            <person name="Schmidt S.A."/>
            <person name="Borneman A.R."/>
        </authorList>
    </citation>
    <scope>NUCLEOTIDE SEQUENCE [LARGE SCALE GENOMIC DNA]</scope>
    <source>
        <strain evidence="2">cv. Chardonnay</strain>
        <tissue evidence="1">Leaf</tissue>
    </source>
</reference>
<name>A0A438IH41_VITVI</name>
<proteinExistence type="predicted"/>
<gene>
    <name evidence="1" type="ORF">CK203_027747</name>
</gene>
<comment type="caution">
    <text evidence="1">The sequence shown here is derived from an EMBL/GenBank/DDBJ whole genome shotgun (WGS) entry which is preliminary data.</text>
</comment>
<dbReference type="AlphaFoldDB" id="A0A438IH41"/>
<evidence type="ECO:0000313" key="2">
    <source>
        <dbReference type="Proteomes" id="UP000288805"/>
    </source>
</evidence>
<accession>A0A438IH41</accession>
<evidence type="ECO:0008006" key="3">
    <source>
        <dbReference type="Google" id="ProtNLM"/>
    </source>
</evidence>
<evidence type="ECO:0000313" key="1">
    <source>
        <dbReference type="EMBL" id="RVW96060.1"/>
    </source>
</evidence>
<sequence length="122" mass="14116">MRFEKIQGDFLWGGGALENSEVIPETGQVRGVIGTRHLNDWELDNVEFFFSRLLGKVVNREEDRVVWMDARINKFSMKSLYVVLESRRSIPCLVRVILNPWVPSKASSFVWEACWGKVLTLD</sequence>
<organism evidence="1 2">
    <name type="scientific">Vitis vinifera</name>
    <name type="common">Grape</name>
    <dbReference type="NCBI Taxonomy" id="29760"/>
    <lineage>
        <taxon>Eukaryota</taxon>
        <taxon>Viridiplantae</taxon>
        <taxon>Streptophyta</taxon>
        <taxon>Embryophyta</taxon>
        <taxon>Tracheophyta</taxon>
        <taxon>Spermatophyta</taxon>
        <taxon>Magnoliopsida</taxon>
        <taxon>eudicotyledons</taxon>
        <taxon>Gunneridae</taxon>
        <taxon>Pentapetalae</taxon>
        <taxon>rosids</taxon>
        <taxon>Vitales</taxon>
        <taxon>Vitaceae</taxon>
        <taxon>Viteae</taxon>
        <taxon>Vitis</taxon>
    </lineage>
</organism>